<sequence length="106" mass="12115">MAPEMEYTWRAQSTVGMRDPLETHRHNGPTFFLLLEDGVSRRPTEFFGNSSSSQNIFSQIFRLRSEKLGGANSCGELRKSRGKPMILLLQLEEQGPRFASFIEFSE</sequence>
<proteinExistence type="predicted"/>
<protein>
    <submittedName>
        <fullName evidence="1">Uncharacterized protein</fullName>
    </submittedName>
</protein>
<evidence type="ECO:0000313" key="1">
    <source>
        <dbReference type="EMBL" id="CAB0007381.1"/>
    </source>
</evidence>
<keyword evidence="2" id="KW-1185">Reference proteome</keyword>
<dbReference type="EMBL" id="CADCXU010019028">
    <property type="protein sequence ID" value="CAB0007381.1"/>
    <property type="molecule type" value="Genomic_DNA"/>
</dbReference>
<dbReference type="AlphaFoldDB" id="A0A6H5H1B0"/>
<accession>A0A6H5H1B0</accession>
<name>A0A6H5H1B0_9HEMI</name>
<dbReference type="Proteomes" id="UP000479000">
    <property type="component" value="Unassembled WGS sequence"/>
</dbReference>
<organism evidence="1 2">
    <name type="scientific">Nesidiocoris tenuis</name>
    <dbReference type="NCBI Taxonomy" id="355587"/>
    <lineage>
        <taxon>Eukaryota</taxon>
        <taxon>Metazoa</taxon>
        <taxon>Ecdysozoa</taxon>
        <taxon>Arthropoda</taxon>
        <taxon>Hexapoda</taxon>
        <taxon>Insecta</taxon>
        <taxon>Pterygota</taxon>
        <taxon>Neoptera</taxon>
        <taxon>Paraneoptera</taxon>
        <taxon>Hemiptera</taxon>
        <taxon>Heteroptera</taxon>
        <taxon>Panheteroptera</taxon>
        <taxon>Cimicomorpha</taxon>
        <taxon>Miridae</taxon>
        <taxon>Dicyphina</taxon>
        <taxon>Nesidiocoris</taxon>
    </lineage>
</organism>
<gene>
    <name evidence="1" type="ORF">NTEN_LOCUS12666</name>
</gene>
<reference evidence="1 2" key="1">
    <citation type="submission" date="2020-02" db="EMBL/GenBank/DDBJ databases">
        <authorList>
            <person name="Ferguson B K."/>
        </authorList>
    </citation>
    <scope>NUCLEOTIDE SEQUENCE [LARGE SCALE GENOMIC DNA]</scope>
</reference>
<evidence type="ECO:0000313" key="2">
    <source>
        <dbReference type="Proteomes" id="UP000479000"/>
    </source>
</evidence>